<evidence type="ECO:0000256" key="1">
    <source>
        <dbReference type="SAM" id="Coils"/>
    </source>
</evidence>
<keyword evidence="1" id="KW-0175">Coiled coil</keyword>
<comment type="caution">
    <text evidence="2">The sequence shown here is derived from an EMBL/GenBank/DDBJ whole genome shotgun (WGS) entry which is preliminary data.</text>
</comment>
<proteinExistence type="predicted"/>
<dbReference type="EMBL" id="CAJOBI010176243">
    <property type="protein sequence ID" value="CAF4908819.1"/>
    <property type="molecule type" value="Genomic_DNA"/>
</dbReference>
<reference evidence="2" key="1">
    <citation type="submission" date="2021-02" db="EMBL/GenBank/DDBJ databases">
        <authorList>
            <person name="Nowell W R."/>
        </authorList>
    </citation>
    <scope>NUCLEOTIDE SEQUENCE</scope>
</reference>
<dbReference type="Gene3D" id="1.25.40.20">
    <property type="entry name" value="Ankyrin repeat-containing domain"/>
    <property type="match status" value="1"/>
</dbReference>
<dbReference type="InterPro" id="IPR036770">
    <property type="entry name" value="Ankyrin_rpt-contain_sf"/>
</dbReference>
<dbReference type="Proteomes" id="UP000676336">
    <property type="component" value="Unassembled WGS sequence"/>
</dbReference>
<protein>
    <submittedName>
        <fullName evidence="2">Uncharacterized protein</fullName>
    </submittedName>
</protein>
<feature type="non-terminal residue" evidence="2">
    <location>
        <position position="1"/>
    </location>
</feature>
<feature type="coiled-coil region" evidence="1">
    <location>
        <begin position="177"/>
        <end position="231"/>
    </location>
</feature>
<dbReference type="AlphaFoldDB" id="A0A8S3CFE7"/>
<evidence type="ECO:0000313" key="2">
    <source>
        <dbReference type="EMBL" id="CAF4908819.1"/>
    </source>
</evidence>
<gene>
    <name evidence="2" type="ORF">SMN809_LOCUS52125</name>
</gene>
<sequence>DFAVVELFATKYPVTKKQKNRTGLTALQIAQKEGFKRIAQILEFGGTSQDFLITDEKISATSKHSYQVLVTACRNGQAKIIKEFCQERYDSRDEKKSLCCELIGIAKSYHQEEIADILQLHYDRQLKMDIPSDIELDKIVTLDAKYKNILNGVLEGLHNTITGISADLDPADPDTFINLFSKLATNVQRNAQELENADTKKSIRTLIRKDMSGAEEKLEAINKRLNQVEEYNTMLKKSIQKTDQRLSSVTDLTASARPWSSSRTNLIYTYSIERLRFV</sequence>
<accession>A0A8S3CFE7</accession>
<evidence type="ECO:0000313" key="3">
    <source>
        <dbReference type="Proteomes" id="UP000676336"/>
    </source>
</evidence>
<name>A0A8S3CFE7_9BILA</name>
<organism evidence="2 3">
    <name type="scientific">Rotaria magnacalcarata</name>
    <dbReference type="NCBI Taxonomy" id="392030"/>
    <lineage>
        <taxon>Eukaryota</taxon>
        <taxon>Metazoa</taxon>
        <taxon>Spiralia</taxon>
        <taxon>Gnathifera</taxon>
        <taxon>Rotifera</taxon>
        <taxon>Eurotatoria</taxon>
        <taxon>Bdelloidea</taxon>
        <taxon>Philodinida</taxon>
        <taxon>Philodinidae</taxon>
        <taxon>Rotaria</taxon>
    </lineage>
</organism>